<dbReference type="InterPro" id="IPR058781">
    <property type="entry name" value="HH_AprE-like"/>
</dbReference>
<evidence type="ECO:0000259" key="11">
    <source>
        <dbReference type="Pfam" id="PF25994"/>
    </source>
</evidence>
<keyword evidence="6 9" id="KW-0812">Transmembrane</keyword>
<comment type="caution">
    <text evidence="13">The sequence shown here is derived from an EMBL/GenBank/DDBJ whole genome shotgun (WGS) entry which is preliminary data.</text>
</comment>
<evidence type="ECO:0000256" key="4">
    <source>
        <dbReference type="ARBA" id="ARBA00022475"/>
    </source>
</evidence>
<keyword evidence="14" id="KW-1185">Reference proteome</keyword>
<sequence>MCGIFIKDNKNNPLQDERYFVRLGWGTLLIGFFGFLIWATFAPLDKGVTSSGSVIVSGHRKTIQASSNGIIKKIFVKDGDIVKAGTILVQLNQEEIKTNIDSLQNQYYTNLAVKARLQAEQDDVEDITFPTSIDRIKDTPYIMEIISLQKQLIVSRRQGLQSEIDSYKQSIAGIKSKLKGLRSAYHDKMIRVSTLREQMNSLKRLAIDGYTPRNRYLDAQRQFAEANSDINETNGQIGQLEKQLQEYQQRIKQCITGYQREVREQLIQTEINIDKIYNNLRIAKLELKNTIITSPVDGTVVGLNIFTESGIVNSGEHLMDIVPSNTPLIVDSRLKVNLIDKVHAGLPVDIMFTAFNQNRTPKVPGIVTLVSADRLIDNKSGESYYHLQITVTPENLKAYNINDIKPGMPAEIFIKTGSRSLLSYLFKPILDRAYTSLSED</sequence>
<dbReference type="SUPFAM" id="SSF111369">
    <property type="entry name" value="HlyD-like secretion proteins"/>
    <property type="match status" value="1"/>
</dbReference>
<evidence type="ECO:0000256" key="10">
    <source>
        <dbReference type="SAM" id="Coils"/>
    </source>
</evidence>
<dbReference type="Gene3D" id="2.40.50.100">
    <property type="match status" value="1"/>
</dbReference>
<evidence type="ECO:0000256" key="5">
    <source>
        <dbReference type="ARBA" id="ARBA00022519"/>
    </source>
</evidence>
<comment type="subcellular location">
    <subcellularLocation>
        <location evidence="1 9">Cell inner membrane</location>
        <topology evidence="1 9">Single-pass membrane protein</topology>
    </subcellularLocation>
</comment>
<proteinExistence type="inferred from homology"/>
<feature type="domain" description="AprE-like long alpha-helical hairpin" evidence="11">
    <location>
        <begin position="97"/>
        <end position="284"/>
    </location>
</feature>
<feature type="coiled-coil region" evidence="10">
    <location>
        <begin position="223"/>
        <end position="257"/>
    </location>
</feature>
<dbReference type="Gene3D" id="2.40.30.170">
    <property type="match status" value="1"/>
</dbReference>
<evidence type="ECO:0000256" key="1">
    <source>
        <dbReference type="ARBA" id="ARBA00004377"/>
    </source>
</evidence>
<feature type="domain" description="AprE-like beta-barrel" evidence="12">
    <location>
        <begin position="328"/>
        <end position="417"/>
    </location>
</feature>
<evidence type="ECO:0000256" key="2">
    <source>
        <dbReference type="ARBA" id="ARBA00009477"/>
    </source>
</evidence>
<evidence type="ECO:0000256" key="9">
    <source>
        <dbReference type="RuleBase" id="RU365093"/>
    </source>
</evidence>
<dbReference type="Pfam" id="PF26002">
    <property type="entry name" value="Beta-barrel_AprE"/>
    <property type="match status" value="1"/>
</dbReference>
<dbReference type="Proteomes" id="UP000240382">
    <property type="component" value="Unassembled WGS sequence"/>
</dbReference>
<organism evidence="13 14">
    <name type="scientific">Escherichia albertii</name>
    <dbReference type="NCBI Taxonomy" id="208962"/>
    <lineage>
        <taxon>Bacteria</taxon>
        <taxon>Pseudomonadati</taxon>
        <taxon>Pseudomonadota</taxon>
        <taxon>Gammaproteobacteria</taxon>
        <taxon>Enterobacterales</taxon>
        <taxon>Enterobacteriaceae</taxon>
        <taxon>Escherichia</taxon>
    </lineage>
</organism>
<dbReference type="Gene3D" id="1.10.287.1490">
    <property type="match status" value="1"/>
</dbReference>
<evidence type="ECO:0000256" key="7">
    <source>
        <dbReference type="ARBA" id="ARBA00022989"/>
    </source>
</evidence>
<feature type="transmembrane region" description="Helical" evidence="9">
    <location>
        <begin position="20"/>
        <end position="41"/>
    </location>
</feature>
<keyword evidence="8 9" id="KW-0472">Membrane</keyword>
<dbReference type="InterPro" id="IPR010129">
    <property type="entry name" value="T1SS_HlyD"/>
</dbReference>
<dbReference type="Pfam" id="PF25994">
    <property type="entry name" value="HH_AprE"/>
    <property type="match status" value="1"/>
</dbReference>
<evidence type="ECO:0000259" key="12">
    <source>
        <dbReference type="Pfam" id="PF26002"/>
    </source>
</evidence>
<evidence type="ECO:0000313" key="14">
    <source>
        <dbReference type="Proteomes" id="UP000240382"/>
    </source>
</evidence>
<dbReference type="InterPro" id="IPR050739">
    <property type="entry name" value="MFP"/>
</dbReference>
<dbReference type="PRINTS" id="PR01490">
    <property type="entry name" value="RTXTOXIND"/>
</dbReference>
<dbReference type="InterPro" id="IPR058982">
    <property type="entry name" value="Beta-barrel_AprE"/>
</dbReference>
<evidence type="ECO:0000256" key="8">
    <source>
        <dbReference type="ARBA" id="ARBA00023136"/>
    </source>
</evidence>
<protein>
    <recommendedName>
        <fullName evidence="9">Membrane fusion protein (MFP) family protein</fullName>
    </recommendedName>
</protein>
<accession>A0ABX5HAK7</accession>
<reference evidence="13 14" key="1">
    <citation type="submission" date="2018-03" db="EMBL/GenBank/DDBJ databases">
        <title>Whole Genome Sequencing of Escherichia coli isolates from wildlife.</title>
        <authorList>
            <person name="Whitehouse C.A."/>
            <person name="Lacher D.W."/>
            <person name="Mammel M.K."/>
            <person name="Barnaba T."/>
            <person name="Lorch J.M."/>
        </authorList>
    </citation>
    <scope>NUCLEOTIDE SEQUENCE [LARGE SCALE GENOMIC DNA]</scope>
    <source>
        <strain evidence="13 14">20507-2</strain>
    </source>
</reference>
<keyword evidence="10" id="KW-0175">Coiled coil</keyword>
<evidence type="ECO:0000313" key="13">
    <source>
        <dbReference type="EMBL" id="PSY36366.1"/>
    </source>
</evidence>
<keyword evidence="5 9" id="KW-0997">Cell inner membrane</keyword>
<evidence type="ECO:0000256" key="3">
    <source>
        <dbReference type="ARBA" id="ARBA00022448"/>
    </source>
</evidence>
<dbReference type="PANTHER" id="PTHR30386:SF17">
    <property type="entry name" value="ALKALINE PROTEASE SECRETION PROTEIN APRE"/>
    <property type="match status" value="1"/>
</dbReference>
<evidence type="ECO:0000256" key="6">
    <source>
        <dbReference type="ARBA" id="ARBA00022692"/>
    </source>
</evidence>
<comment type="similarity">
    <text evidence="2 9">Belongs to the membrane fusion protein (MFP) (TC 8.A.1) family.</text>
</comment>
<keyword evidence="7 9" id="KW-1133">Transmembrane helix</keyword>
<dbReference type="NCBIfam" id="TIGR01843">
    <property type="entry name" value="type_I_hlyD"/>
    <property type="match status" value="1"/>
</dbReference>
<name>A0ABX5HAK7_ESCAL</name>
<dbReference type="RefSeq" id="WP_105233902.1">
    <property type="nucleotide sequence ID" value="NZ_BJWR01000065.1"/>
</dbReference>
<keyword evidence="3 9" id="KW-0813">Transport</keyword>
<keyword evidence="4 9" id="KW-1003">Cell membrane</keyword>
<gene>
    <name evidence="13" type="ORF">C7B09_24825</name>
</gene>
<dbReference type="PANTHER" id="PTHR30386">
    <property type="entry name" value="MEMBRANE FUSION SUBUNIT OF EMRAB-TOLC MULTIDRUG EFFLUX PUMP"/>
    <property type="match status" value="1"/>
</dbReference>
<dbReference type="EMBL" id="PYQT01000062">
    <property type="protein sequence ID" value="PSY36366.1"/>
    <property type="molecule type" value="Genomic_DNA"/>
</dbReference>